<evidence type="ECO:0000256" key="13">
    <source>
        <dbReference type="SAM" id="MobiDB-lite"/>
    </source>
</evidence>
<dbReference type="PROSITE" id="PS00658">
    <property type="entry name" value="FORK_HEAD_2"/>
    <property type="match status" value="1"/>
</dbReference>
<evidence type="ECO:0000256" key="12">
    <source>
        <dbReference type="PROSITE-ProRule" id="PRU00089"/>
    </source>
</evidence>
<evidence type="ECO:0000313" key="16">
    <source>
        <dbReference type="Proteomes" id="UP001187315"/>
    </source>
</evidence>
<dbReference type="AlphaFoldDB" id="A0AA88M899"/>
<feature type="domain" description="Fork-head" evidence="14">
    <location>
        <begin position="166"/>
        <end position="242"/>
    </location>
</feature>
<dbReference type="EMBL" id="JAVHJS010000016">
    <property type="protein sequence ID" value="KAK2832515.1"/>
    <property type="molecule type" value="Genomic_DNA"/>
</dbReference>
<dbReference type="InterPro" id="IPR036388">
    <property type="entry name" value="WH-like_DNA-bd_sf"/>
</dbReference>
<dbReference type="PROSITE" id="PS50039">
    <property type="entry name" value="FORK_HEAD_3"/>
    <property type="match status" value="1"/>
</dbReference>
<dbReference type="InterPro" id="IPR001766">
    <property type="entry name" value="Fork_head_dom"/>
</dbReference>
<feature type="region of interest" description="Disordered" evidence="13">
    <location>
        <begin position="1"/>
        <end position="47"/>
    </location>
</feature>
<evidence type="ECO:0000256" key="7">
    <source>
        <dbReference type="ARBA" id="ARBA00023204"/>
    </source>
</evidence>
<evidence type="ECO:0000256" key="8">
    <source>
        <dbReference type="ARBA" id="ARBA00023242"/>
    </source>
</evidence>
<evidence type="ECO:0000256" key="1">
    <source>
        <dbReference type="ARBA" id="ARBA00004123"/>
    </source>
</evidence>
<keyword evidence="8 12" id="KW-0539">Nucleus</keyword>
<dbReference type="GO" id="GO:0042127">
    <property type="term" value="P:regulation of cell population proliferation"/>
    <property type="evidence" value="ECO:0007669"/>
    <property type="project" value="TreeGrafter"/>
</dbReference>
<feature type="compositionally biased region" description="Polar residues" evidence="13">
    <location>
        <begin position="368"/>
        <end position="377"/>
    </location>
</feature>
<dbReference type="GO" id="GO:0006357">
    <property type="term" value="P:regulation of transcription by RNA polymerase II"/>
    <property type="evidence" value="ECO:0007669"/>
    <property type="project" value="TreeGrafter"/>
</dbReference>
<proteinExistence type="predicted"/>
<evidence type="ECO:0000256" key="3">
    <source>
        <dbReference type="ARBA" id="ARBA00023015"/>
    </source>
</evidence>
<dbReference type="PANTHER" id="PTHR46878">
    <property type="entry name" value="FORKHEAD BOX PROTEIN M1"/>
    <property type="match status" value="1"/>
</dbReference>
<feature type="compositionally biased region" description="Polar residues" evidence="13">
    <location>
        <begin position="28"/>
        <end position="43"/>
    </location>
</feature>
<keyword evidence="16" id="KW-1185">Reference proteome</keyword>
<protein>
    <recommendedName>
        <fullName evidence="11">Forkhead box protein M1</fullName>
    </recommendedName>
</protein>
<evidence type="ECO:0000259" key="14">
    <source>
        <dbReference type="PROSITE" id="PS50039"/>
    </source>
</evidence>
<evidence type="ECO:0000256" key="4">
    <source>
        <dbReference type="ARBA" id="ARBA00023125"/>
    </source>
</evidence>
<keyword evidence="7" id="KW-0234">DNA repair</keyword>
<organism evidence="15 16">
    <name type="scientific">Tachysurus vachellii</name>
    <name type="common">Darkbarbel catfish</name>
    <name type="synonym">Pelteobagrus vachellii</name>
    <dbReference type="NCBI Taxonomy" id="175792"/>
    <lineage>
        <taxon>Eukaryota</taxon>
        <taxon>Metazoa</taxon>
        <taxon>Chordata</taxon>
        <taxon>Craniata</taxon>
        <taxon>Vertebrata</taxon>
        <taxon>Euteleostomi</taxon>
        <taxon>Actinopterygii</taxon>
        <taxon>Neopterygii</taxon>
        <taxon>Teleostei</taxon>
        <taxon>Ostariophysi</taxon>
        <taxon>Siluriformes</taxon>
        <taxon>Bagridae</taxon>
        <taxon>Tachysurus</taxon>
    </lineage>
</organism>
<feature type="region of interest" description="Disordered" evidence="13">
    <location>
        <begin position="359"/>
        <end position="390"/>
    </location>
</feature>
<keyword evidence="4 12" id="KW-0238">DNA-binding</keyword>
<comment type="caution">
    <text evidence="15">The sequence shown here is derived from an EMBL/GenBank/DDBJ whole genome shotgun (WGS) entry which is preliminary data.</text>
</comment>
<dbReference type="GO" id="GO:0003700">
    <property type="term" value="F:DNA-binding transcription factor activity"/>
    <property type="evidence" value="ECO:0007669"/>
    <property type="project" value="InterPro"/>
</dbReference>
<keyword evidence="6" id="KW-0804">Transcription</keyword>
<reference evidence="15" key="1">
    <citation type="submission" date="2023-08" db="EMBL/GenBank/DDBJ databases">
        <title>Pelteobagrus vachellii genome.</title>
        <authorList>
            <person name="Liu H."/>
        </authorList>
    </citation>
    <scope>NUCLEOTIDE SEQUENCE</scope>
    <source>
        <strain evidence="15">PRFRI_2022a</strain>
        <tissue evidence="15">Muscle</tissue>
    </source>
</reference>
<sequence length="496" mass="55901">MMSSPRRPIILTRRKRPFQRNEADETQNKSSTASGARSVSASAQDGIRVVDHPTRPEALVVVVPETAGLQSVLDALTVKRKEGGTPGPNKFIFLSGRCGSDDEVKALFQATSENKNRPEAGVAGNDQTLPNSGCTCKEKFDGCVQLQEPQHTEENPSAVKGPLSERPPYSYMAMIQFAINSKKNKMMTLKEIYNWIEDHFPYFRNVAKPGWKNAIRHNLSLNDMFIRERADGKISYWTIKPEENRGLTLDQMYKPAFDPVASSFPQAMQSESSVVVMSAPVAEVEEERVCIPFSEPCNSEQKEILRKRYERISRRKQRLVPLSNEEPVLLFDSSLVSTFQEMECDLEPRQDLQLQSETFKTPDKGSHPFSSTPSNSPEPWKSTPLDKGNRSVMDFSPIRTPPQRHEHSELSFCSTPFRDLPLFGSPRELLASCSHEQQTESSNHSLTEDFVLDTMNDSLSNILMDISFSGLEDDDLDMANLSWSQFIPELKLDVSL</sequence>
<evidence type="ECO:0000256" key="10">
    <source>
        <dbReference type="ARBA" id="ARBA00053415"/>
    </source>
</evidence>
<dbReference type="InterPro" id="IPR030456">
    <property type="entry name" value="TF_fork_head_CS_2"/>
</dbReference>
<dbReference type="CDD" id="cd20029">
    <property type="entry name" value="FH_FOXM"/>
    <property type="match status" value="1"/>
</dbReference>
<gene>
    <name evidence="15" type="ORF">Q7C36_015977</name>
</gene>
<dbReference type="GO" id="GO:0000086">
    <property type="term" value="P:G2/M transition of mitotic cell cycle"/>
    <property type="evidence" value="ECO:0007669"/>
    <property type="project" value="InterPro"/>
</dbReference>
<dbReference type="InterPro" id="IPR042839">
    <property type="entry name" value="FOXM1"/>
</dbReference>
<feature type="DNA-binding region" description="Fork-head" evidence="12">
    <location>
        <begin position="166"/>
        <end position="242"/>
    </location>
</feature>
<dbReference type="InterPro" id="IPR036390">
    <property type="entry name" value="WH_DNA-bd_sf"/>
</dbReference>
<dbReference type="InterPro" id="IPR047516">
    <property type="entry name" value="FH_FOXM1"/>
</dbReference>
<evidence type="ECO:0000256" key="11">
    <source>
        <dbReference type="ARBA" id="ARBA00072725"/>
    </source>
</evidence>
<accession>A0AA88M899</accession>
<dbReference type="Gene3D" id="1.10.10.10">
    <property type="entry name" value="Winged helix-like DNA-binding domain superfamily/Winged helix DNA-binding domain"/>
    <property type="match status" value="1"/>
</dbReference>
<keyword evidence="5" id="KW-0010">Activator</keyword>
<dbReference type="PANTHER" id="PTHR46878:SF1">
    <property type="entry name" value="FORKHEAD BOX PROTEIN M1"/>
    <property type="match status" value="1"/>
</dbReference>
<evidence type="ECO:0000256" key="9">
    <source>
        <dbReference type="ARBA" id="ARBA00023306"/>
    </source>
</evidence>
<comment type="function">
    <text evidence="10">Transcription factor regulating the expression of cell cycle genes essential for DNA replication and mitosis. Plays a role in the control of cell proliferation. Also plays a role in DNA break repair, participating in the DNA damage checkpoint response. Promotes transcription of PHB2.</text>
</comment>
<dbReference type="Proteomes" id="UP001187315">
    <property type="component" value="Unassembled WGS sequence"/>
</dbReference>
<evidence type="ECO:0000256" key="6">
    <source>
        <dbReference type="ARBA" id="ARBA00023163"/>
    </source>
</evidence>
<dbReference type="FunFam" id="1.10.10.10:FF:000245">
    <property type="entry name" value="forkhead box protein M1 isoform X2"/>
    <property type="match status" value="1"/>
</dbReference>
<keyword evidence="9" id="KW-0131">Cell cycle</keyword>
<dbReference type="InterPro" id="IPR018122">
    <property type="entry name" value="TF_fork_head_CS_1"/>
</dbReference>
<dbReference type="SUPFAM" id="SSF46785">
    <property type="entry name" value="Winged helix' DNA-binding domain"/>
    <property type="match status" value="1"/>
</dbReference>
<dbReference type="GO" id="GO:0006281">
    <property type="term" value="P:DNA repair"/>
    <property type="evidence" value="ECO:0007669"/>
    <property type="project" value="UniProtKB-KW"/>
</dbReference>
<dbReference type="GO" id="GO:0000977">
    <property type="term" value="F:RNA polymerase II transcription regulatory region sequence-specific DNA binding"/>
    <property type="evidence" value="ECO:0007669"/>
    <property type="project" value="TreeGrafter"/>
</dbReference>
<dbReference type="Pfam" id="PF00250">
    <property type="entry name" value="Forkhead"/>
    <property type="match status" value="1"/>
</dbReference>
<dbReference type="PROSITE" id="PS00657">
    <property type="entry name" value="FORK_HEAD_1"/>
    <property type="match status" value="1"/>
</dbReference>
<comment type="subcellular location">
    <subcellularLocation>
        <location evidence="1 12">Nucleus</location>
    </subcellularLocation>
</comment>
<evidence type="ECO:0000313" key="15">
    <source>
        <dbReference type="EMBL" id="KAK2832515.1"/>
    </source>
</evidence>
<keyword evidence="3" id="KW-0805">Transcription regulation</keyword>
<dbReference type="PRINTS" id="PR00053">
    <property type="entry name" value="FORKHEAD"/>
</dbReference>
<keyword evidence="2" id="KW-0227">DNA damage</keyword>
<dbReference type="GO" id="GO:0005634">
    <property type="term" value="C:nucleus"/>
    <property type="evidence" value="ECO:0007669"/>
    <property type="project" value="UniProtKB-SubCell"/>
</dbReference>
<name>A0AA88M899_TACVA</name>
<evidence type="ECO:0000256" key="2">
    <source>
        <dbReference type="ARBA" id="ARBA00022763"/>
    </source>
</evidence>
<dbReference type="SMART" id="SM00339">
    <property type="entry name" value="FH"/>
    <property type="match status" value="1"/>
</dbReference>
<evidence type="ECO:0000256" key="5">
    <source>
        <dbReference type="ARBA" id="ARBA00023159"/>
    </source>
</evidence>